<evidence type="ECO:0000256" key="1">
    <source>
        <dbReference type="PIRSR" id="PIRSR640198-1"/>
    </source>
</evidence>
<feature type="binding site" evidence="2">
    <location>
        <begin position="201"/>
        <end position="208"/>
    </location>
    <ligand>
        <name>ATP</name>
        <dbReference type="ChEBI" id="CHEBI:30616"/>
    </ligand>
</feature>
<reference evidence="4" key="1">
    <citation type="submission" date="2020-10" db="EMBL/GenBank/DDBJ databases">
        <authorList>
            <person name="Gilroy R."/>
        </authorList>
    </citation>
    <scope>NUCLEOTIDE SEQUENCE</scope>
    <source>
        <strain evidence="4">CHK197-8231</strain>
    </source>
</reference>
<keyword evidence="2" id="KW-0067">ATP-binding</keyword>
<gene>
    <name evidence="4" type="ORF">IAD49_00345</name>
</gene>
<reference evidence="4" key="2">
    <citation type="journal article" date="2021" name="PeerJ">
        <title>Extensive microbial diversity within the chicken gut microbiome revealed by metagenomics and culture.</title>
        <authorList>
            <person name="Gilroy R."/>
            <person name="Ravi A."/>
            <person name="Getino M."/>
            <person name="Pursley I."/>
            <person name="Horton D.L."/>
            <person name="Alikhan N.F."/>
            <person name="Baker D."/>
            <person name="Gharbi K."/>
            <person name="Hall N."/>
            <person name="Watson M."/>
            <person name="Adriaenssens E.M."/>
            <person name="Foster-Nyarko E."/>
            <person name="Jarju S."/>
            <person name="Secka A."/>
            <person name="Antonio M."/>
            <person name="Oren A."/>
            <person name="Chaudhuri R.R."/>
            <person name="La Ragione R."/>
            <person name="Hildebrand F."/>
            <person name="Pallen M.J."/>
        </authorList>
    </citation>
    <scope>NUCLEOTIDE SEQUENCE</scope>
    <source>
        <strain evidence="4">CHK197-8231</strain>
    </source>
</reference>
<dbReference type="InterPro" id="IPR036597">
    <property type="entry name" value="Fido-like_dom_sf"/>
</dbReference>
<dbReference type="InterPro" id="IPR003812">
    <property type="entry name" value="Fido"/>
</dbReference>
<accession>A0A9D1HSV8</accession>
<feature type="domain" description="Fido" evidence="3">
    <location>
        <begin position="105"/>
        <end position="259"/>
    </location>
</feature>
<dbReference type="Proteomes" id="UP000824087">
    <property type="component" value="Unassembled WGS sequence"/>
</dbReference>
<protein>
    <submittedName>
        <fullName evidence="4">Fic family protein</fullName>
    </submittedName>
</protein>
<evidence type="ECO:0000256" key="2">
    <source>
        <dbReference type="PIRSR" id="PIRSR640198-2"/>
    </source>
</evidence>
<dbReference type="PANTHER" id="PTHR13504">
    <property type="entry name" value="FIDO DOMAIN-CONTAINING PROTEIN DDB_G0283145"/>
    <property type="match status" value="1"/>
</dbReference>
<dbReference type="Pfam" id="PF02661">
    <property type="entry name" value="Fic"/>
    <property type="match status" value="1"/>
</dbReference>
<sequence length="372" mass="44679">MHTQVPLTLDNGDHFYIDFDKLKPIAFEIEEFLQKHPYMNQSSFAEQIIFPFEIKMNNATEGYLDDLEEIETMMKNRHHKKTYLNQRRIFNLYRGYQMIFHEPPISEENLRYLYHILSEDILEPSEQISEDDLYRDAPVYIHYSSNINRAPDQGVPHQRISEHMQTLFDFIHDDYYISPTASFVKSQVIHFYFVYIHPYFDINGRTSRTLSTWYLCNHENYAFTLFNRNIPFSLRKYYQVIRNAKLTHDLTPFLKYMLEGSFEEMKKEHQINKIAENFDVYFTPLEHQTIFYILSMKGNHTLADFCKFYNCHNPKLKSHVIYEKMILPLIEKGILEKGNNTNKNITDTLTNFFFNLKTKPMHKEKKKVYPNG</sequence>
<feature type="binding site" evidence="2">
    <location>
        <begin position="237"/>
        <end position="238"/>
    </location>
    <ligand>
        <name>ATP</name>
        <dbReference type="ChEBI" id="CHEBI:30616"/>
    </ligand>
</feature>
<dbReference type="PROSITE" id="PS51459">
    <property type="entry name" value="FIDO"/>
    <property type="match status" value="1"/>
</dbReference>
<evidence type="ECO:0000259" key="3">
    <source>
        <dbReference type="PROSITE" id="PS51459"/>
    </source>
</evidence>
<comment type="caution">
    <text evidence="4">The sequence shown here is derived from an EMBL/GenBank/DDBJ whole genome shotgun (WGS) entry which is preliminary data.</text>
</comment>
<dbReference type="Gene3D" id="1.10.3290.10">
    <property type="entry name" value="Fido-like domain"/>
    <property type="match status" value="1"/>
</dbReference>
<feature type="active site" evidence="1">
    <location>
        <position position="197"/>
    </location>
</feature>
<dbReference type="PANTHER" id="PTHR13504:SF38">
    <property type="entry name" value="FIDO DOMAIN-CONTAINING PROTEIN"/>
    <property type="match status" value="1"/>
</dbReference>
<keyword evidence="2" id="KW-0547">Nucleotide-binding</keyword>
<dbReference type="EMBL" id="DVML01000005">
    <property type="protein sequence ID" value="HIU22021.1"/>
    <property type="molecule type" value="Genomic_DNA"/>
</dbReference>
<proteinExistence type="predicted"/>
<dbReference type="SUPFAM" id="SSF140931">
    <property type="entry name" value="Fic-like"/>
    <property type="match status" value="1"/>
</dbReference>
<organism evidence="4 5">
    <name type="scientific">Candidatus Fimihabitans intestinipullorum</name>
    <dbReference type="NCBI Taxonomy" id="2840820"/>
    <lineage>
        <taxon>Bacteria</taxon>
        <taxon>Bacillati</taxon>
        <taxon>Mycoplasmatota</taxon>
        <taxon>Mycoplasmatota incertae sedis</taxon>
        <taxon>Candidatus Fimihabitans</taxon>
    </lineage>
</organism>
<dbReference type="InterPro" id="IPR040198">
    <property type="entry name" value="Fido_containing"/>
</dbReference>
<name>A0A9D1HSV8_9BACT</name>
<dbReference type="GO" id="GO:0005524">
    <property type="term" value="F:ATP binding"/>
    <property type="evidence" value="ECO:0007669"/>
    <property type="project" value="UniProtKB-KW"/>
</dbReference>
<evidence type="ECO:0000313" key="4">
    <source>
        <dbReference type="EMBL" id="HIU22021.1"/>
    </source>
</evidence>
<dbReference type="AlphaFoldDB" id="A0A9D1HSV8"/>
<evidence type="ECO:0000313" key="5">
    <source>
        <dbReference type="Proteomes" id="UP000824087"/>
    </source>
</evidence>